<keyword evidence="3" id="KW-1185">Reference proteome</keyword>
<dbReference type="EMBL" id="JABWTA010000001">
    <property type="protein sequence ID" value="NVE95907.1"/>
    <property type="molecule type" value="Genomic_DNA"/>
</dbReference>
<comment type="caution">
    <text evidence="2">The sequence shown here is derived from an EMBL/GenBank/DDBJ whole genome shotgun (WGS) entry which is preliminary data.</text>
</comment>
<organism evidence="2 3">
    <name type="scientific">Altererythrobacter lutimaris</name>
    <dbReference type="NCBI Taxonomy" id="2743979"/>
    <lineage>
        <taxon>Bacteria</taxon>
        <taxon>Pseudomonadati</taxon>
        <taxon>Pseudomonadota</taxon>
        <taxon>Alphaproteobacteria</taxon>
        <taxon>Sphingomonadales</taxon>
        <taxon>Erythrobacteraceae</taxon>
        <taxon>Altererythrobacter</taxon>
    </lineage>
</organism>
<dbReference type="Proteomes" id="UP000546031">
    <property type="component" value="Unassembled WGS sequence"/>
</dbReference>
<name>A0A850H9R5_9SPHN</name>
<dbReference type="Pfam" id="PF00561">
    <property type="entry name" value="Abhydrolase_1"/>
    <property type="match status" value="1"/>
</dbReference>
<reference evidence="2 3" key="1">
    <citation type="submission" date="2020-06" db="EMBL/GenBank/DDBJ databases">
        <title>Altererythrobacter lutimaris sp. nov., a marine bacterium isolated from a tidal flat.</title>
        <authorList>
            <person name="Kim D."/>
            <person name="Yoo Y."/>
            <person name="Kim J.-J."/>
        </authorList>
    </citation>
    <scope>NUCLEOTIDE SEQUENCE [LARGE SCALE GENOMIC DNA]</scope>
    <source>
        <strain evidence="2 3">JGD-16</strain>
    </source>
</reference>
<dbReference type="SUPFAM" id="SSF53474">
    <property type="entry name" value="alpha/beta-Hydrolases"/>
    <property type="match status" value="1"/>
</dbReference>
<dbReference type="InterPro" id="IPR029058">
    <property type="entry name" value="AB_hydrolase_fold"/>
</dbReference>
<dbReference type="PANTHER" id="PTHR43798">
    <property type="entry name" value="MONOACYLGLYCEROL LIPASE"/>
    <property type="match status" value="1"/>
</dbReference>
<proteinExistence type="predicted"/>
<accession>A0A850H9R5</accession>
<dbReference type="GO" id="GO:0016020">
    <property type="term" value="C:membrane"/>
    <property type="evidence" value="ECO:0007669"/>
    <property type="project" value="TreeGrafter"/>
</dbReference>
<keyword evidence="2" id="KW-0378">Hydrolase</keyword>
<evidence type="ECO:0000313" key="3">
    <source>
        <dbReference type="Proteomes" id="UP000546031"/>
    </source>
</evidence>
<evidence type="ECO:0000313" key="2">
    <source>
        <dbReference type="EMBL" id="NVE95907.1"/>
    </source>
</evidence>
<dbReference type="PANTHER" id="PTHR43798:SF33">
    <property type="entry name" value="HYDROLASE, PUTATIVE (AFU_ORTHOLOGUE AFUA_2G14860)-RELATED"/>
    <property type="match status" value="1"/>
</dbReference>
<dbReference type="AlphaFoldDB" id="A0A850H9R5"/>
<protein>
    <submittedName>
        <fullName evidence="2">Alpha/beta hydrolase</fullName>
    </submittedName>
</protein>
<feature type="domain" description="AB hydrolase-1" evidence="1">
    <location>
        <begin position="37"/>
        <end position="137"/>
    </location>
</feature>
<dbReference type="RefSeq" id="WP_176274085.1">
    <property type="nucleotide sequence ID" value="NZ_JABWTA010000001.1"/>
</dbReference>
<dbReference type="PRINTS" id="PR00111">
    <property type="entry name" value="ABHYDROLASE"/>
</dbReference>
<dbReference type="InterPro" id="IPR050266">
    <property type="entry name" value="AB_hydrolase_sf"/>
</dbReference>
<dbReference type="InterPro" id="IPR000073">
    <property type="entry name" value="AB_hydrolase_1"/>
</dbReference>
<gene>
    <name evidence="2" type="ORF">HUO12_13465</name>
</gene>
<dbReference type="Gene3D" id="3.40.50.1820">
    <property type="entry name" value="alpha/beta hydrolase"/>
    <property type="match status" value="1"/>
</dbReference>
<dbReference type="GO" id="GO:0016787">
    <property type="term" value="F:hydrolase activity"/>
    <property type="evidence" value="ECO:0007669"/>
    <property type="project" value="UniProtKB-KW"/>
</dbReference>
<evidence type="ECO:0000259" key="1">
    <source>
        <dbReference type="Pfam" id="PF00561"/>
    </source>
</evidence>
<sequence>MTEAKLYREHFYRSADGTLDLFARDYPADEAGADRIPLLMMHGLTRNSADFEPLIALLGAGTRRMIVPDQRGRGRSDYDLDPASYRPDVYAADMWALLDGLGIDRVVCIGTSMGGLISMVMGAQAPERIHGIVLNDVGPEVSEEGLERIRGYVGPTEPIADWVDAAARCEAINGSALLGFTPDDWMAFAKRACRELPNGVIEFAYDPAISQGMAEDDTATVPPDLWSLWAALRDIPVLSIRGAHSDILTAETVIQMAKRRDGDMAYVEVPDRGHAPILDEPIAAAAISGFLAR</sequence>